<reference evidence="1" key="1">
    <citation type="submission" date="2021-04" db="EMBL/GenBank/DDBJ databases">
        <authorList>
            <person name="Tunstrom K."/>
        </authorList>
    </citation>
    <scope>NUCLEOTIDE SEQUENCE</scope>
</reference>
<organism evidence="1 2">
    <name type="scientific">Parnassius apollo</name>
    <name type="common">Apollo butterfly</name>
    <name type="synonym">Papilio apollo</name>
    <dbReference type="NCBI Taxonomy" id="110799"/>
    <lineage>
        <taxon>Eukaryota</taxon>
        <taxon>Metazoa</taxon>
        <taxon>Ecdysozoa</taxon>
        <taxon>Arthropoda</taxon>
        <taxon>Hexapoda</taxon>
        <taxon>Insecta</taxon>
        <taxon>Pterygota</taxon>
        <taxon>Neoptera</taxon>
        <taxon>Endopterygota</taxon>
        <taxon>Lepidoptera</taxon>
        <taxon>Glossata</taxon>
        <taxon>Ditrysia</taxon>
        <taxon>Papilionoidea</taxon>
        <taxon>Papilionidae</taxon>
        <taxon>Parnassiinae</taxon>
        <taxon>Parnassini</taxon>
        <taxon>Parnassius</taxon>
        <taxon>Parnassius</taxon>
    </lineage>
</organism>
<evidence type="ECO:0000313" key="1">
    <source>
        <dbReference type="EMBL" id="CAG4985479.1"/>
    </source>
</evidence>
<name>A0A8S3WWS5_PARAO</name>
<dbReference type="Proteomes" id="UP000691718">
    <property type="component" value="Unassembled WGS sequence"/>
</dbReference>
<sequence length="90" mass="10201">MISDKNELSNIRKDDNITELNLKNETVTNPVEIAITFNDYYINKADTISINTAKIKHKGTTPINSMYLQPVTEKEVKKEIMSLNNTKAEG</sequence>
<gene>
    <name evidence="1" type="ORF">PAPOLLO_LOCUS11043</name>
</gene>
<dbReference type="AlphaFoldDB" id="A0A8S3WWS5"/>
<proteinExistence type="predicted"/>
<comment type="caution">
    <text evidence="1">The sequence shown here is derived from an EMBL/GenBank/DDBJ whole genome shotgun (WGS) entry which is preliminary data.</text>
</comment>
<protein>
    <submittedName>
        <fullName evidence="1">(apollo) hypothetical protein</fullName>
    </submittedName>
</protein>
<evidence type="ECO:0000313" key="2">
    <source>
        <dbReference type="Proteomes" id="UP000691718"/>
    </source>
</evidence>
<keyword evidence="2" id="KW-1185">Reference proteome</keyword>
<dbReference type="EMBL" id="CAJQZP010000792">
    <property type="protein sequence ID" value="CAG4985479.1"/>
    <property type="molecule type" value="Genomic_DNA"/>
</dbReference>
<dbReference type="OrthoDB" id="7482223at2759"/>
<accession>A0A8S3WWS5</accession>